<name>A0A0E9UV97_ANGAN</name>
<reference evidence="1" key="1">
    <citation type="submission" date="2014-11" db="EMBL/GenBank/DDBJ databases">
        <authorList>
            <person name="Amaro Gonzalez C."/>
        </authorList>
    </citation>
    <scope>NUCLEOTIDE SEQUENCE</scope>
</reference>
<organism evidence="1">
    <name type="scientific">Anguilla anguilla</name>
    <name type="common">European freshwater eel</name>
    <name type="synonym">Muraena anguilla</name>
    <dbReference type="NCBI Taxonomy" id="7936"/>
    <lineage>
        <taxon>Eukaryota</taxon>
        <taxon>Metazoa</taxon>
        <taxon>Chordata</taxon>
        <taxon>Craniata</taxon>
        <taxon>Vertebrata</taxon>
        <taxon>Euteleostomi</taxon>
        <taxon>Actinopterygii</taxon>
        <taxon>Neopterygii</taxon>
        <taxon>Teleostei</taxon>
        <taxon>Anguilliformes</taxon>
        <taxon>Anguillidae</taxon>
        <taxon>Anguilla</taxon>
    </lineage>
</organism>
<dbReference type="EMBL" id="GBXM01039442">
    <property type="protein sequence ID" value="JAH69135.1"/>
    <property type="molecule type" value="Transcribed_RNA"/>
</dbReference>
<proteinExistence type="predicted"/>
<reference evidence="1" key="2">
    <citation type="journal article" date="2015" name="Fish Shellfish Immunol.">
        <title>Early steps in the European eel (Anguilla anguilla)-Vibrio vulnificus interaction in the gills: Role of the RtxA13 toxin.</title>
        <authorList>
            <person name="Callol A."/>
            <person name="Pajuelo D."/>
            <person name="Ebbesson L."/>
            <person name="Teles M."/>
            <person name="MacKenzie S."/>
            <person name="Amaro C."/>
        </authorList>
    </citation>
    <scope>NUCLEOTIDE SEQUENCE</scope>
</reference>
<sequence>MRCHFYCKISVIPNTPSKSSCVVLIYFNFFDRSSVGSSILKMIQLHGFIINLASSQSAPDSFKC</sequence>
<dbReference type="AlphaFoldDB" id="A0A0E9UV97"/>
<evidence type="ECO:0000313" key="1">
    <source>
        <dbReference type="EMBL" id="JAH69135.1"/>
    </source>
</evidence>
<accession>A0A0E9UV97</accession>
<protein>
    <submittedName>
        <fullName evidence="1">Uncharacterized protein</fullName>
    </submittedName>
</protein>